<proteinExistence type="predicted"/>
<gene>
    <name evidence="2" type="ORF">POM88_029827</name>
</gene>
<accession>A0AAD8HVM0</accession>
<dbReference type="InterPro" id="IPR006580">
    <property type="entry name" value="Znf_TTF"/>
</dbReference>
<dbReference type="PANTHER" id="PTHR45749">
    <property type="match status" value="1"/>
</dbReference>
<organism evidence="2 3">
    <name type="scientific">Heracleum sosnowskyi</name>
    <dbReference type="NCBI Taxonomy" id="360622"/>
    <lineage>
        <taxon>Eukaryota</taxon>
        <taxon>Viridiplantae</taxon>
        <taxon>Streptophyta</taxon>
        <taxon>Embryophyta</taxon>
        <taxon>Tracheophyta</taxon>
        <taxon>Spermatophyta</taxon>
        <taxon>Magnoliopsida</taxon>
        <taxon>eudicotyledons</taxon>
        <taxon>Gunneridae</taxon>
        <taxon>Pentapetalae</taxon>
        <taxon>asterids</taxon>
        <taxon>campanulids</taxon>
        <taxon>Apiales</taxon>
        <taxon>Apiaceae</taxon>
        <taxon>Apioideae</taxon>
        <taxon>apioid superclade</taxon>
        <taxon>Tordylieae</taxon>
        <taxon>Tordyliinae</taxon>
        <taxon>Heracleum</taxon>
    </lineage>
</organism>
<evidence type="ECO:0000313" key="3">
    <source>
        <dbReference type="Proteomes" id="UP001237642"/>
    </source>
</evidence>
<comment type="caution">
    <text evidence="2">The sequence shown here is derived from an EMBL/GenBank/DDBJ whole genome shotgun (WGS) entry which is preliminary data.</text>
</comment>
<dbReference type="AlphaFoldDB" id="A0AAD8HVM0"/>
<keyword evidence="3" id="KW-1185">Reference proteome</keyword>
<feature type="domain" description="TTF-type" evidence="1">
    <location>
        <begin position="88"/>
        <end position="176"/>
    </location>
</feature>
<reference evidence="2" key="1">
    <citation type="submission" date="2023-02" db="EMBL/GenBank/DDBJ databases">
        <title>Genome of toxic invasive species Heracleum sosnowskyi carries increased number of genes despite the absence of recent whole-genome duplications.</title>
        <authorList>
            <person name="Schelkunov M."/>
            <person name="Shtratnikova V."/>
            <person name="Makarenko M."/>
            <person name="Klepikova A."/>
            <person name="Omelchenko D."/>
            <person name="Novikova G."/>
            <person name="Obukhova E."/>
            <person name="Bogdanov V."/>
            <person name="Penin A."/>
            <person name="Logacheva M."/>
        </authorList>
    </citation>
    <scope>NUCLEOTIDE SEQUENCE</scope>
    <source>
        <strain evidence="2">Hsosn_3</strain>
        <tissue evidence="2">Leaf</tissue>
    </source>
</reference>
<reference evidence="2" key="2">
    <citation type="submission" date="2023-05" db="EMBL/GenBank/DDBJ databases">
        <authorList>
            <person name="Schelkunov M.I."/>
        </authorList>
    </citation>
    <scope>NUCLEOTIDE SEQUENCE</scope>
    <source>
        <strain evidence="2">Hsosn_3</strain>
        <tissue evidence="2">Leaf</tissue>
    </source>
</reference>
<dbReference type="Proteomes" id="UP001237642">
    <property type="component" value="Unassembled WGS sequence"/>
</dbReference>
<name>A0AAD8HVM0_9APIA</name>
<evidence type="ECO:0000313" key="2">
    <source>
        <dbReference type="EMBL" id="KAK1373634.1"/>
    </source>
</evidence>
<dbReference type="EMBL" id="JAUIZM010000007">
    <property type="protein sequence ID" value="KAK1373634.1"/>
    <property type="molecule type" value="Genomic_DNA"/>
</dbReference>
<dbReference type="SMART" id="SM00597">
    <property type="entry name" value="ZnF_TTF"/>
    <property type="match status" value="1"/>
</dbReference>
<dbReference type="PANTHER" id="PTHR45749:SF34">
    <property type="entry name" value="ZINC FINGER MYM-TYPE PROTEIN 1-LIKE"/>
    <property type="match status" value="1"/>
</dbReference>
<sequence>MDKYVIKKPRISVNFVPTPTPTPTLTLNPTPNPSVESDTDTIVSDPGSRKQIKEYDVGIRDRIRREYISKGVCQPFGHNFPKTTYGKSTRTFRDKWFKKYDWLEYSISKDAVFCFYCFLFKPDNMIHFGDDAFTKVGFKNWKNACEKLRDHVGEIGSPHHNARILYEGFKWRYLKKLTKM</sequence>
<protein>
    <recommendedName>
        <fullName evidence="1">TTF-type domain-containing protein</fullName>
    </recommendedName>
</protein>
<evidence type="ECO:0000259" key="1">
    <source>
        <dbReference type="SMART" id="SM00597"/>
    </source>
</evidence>